<dbReference type="InterPro" id="IPR011051">
    <property type="entry name" value="RmlC_Cupin_sf"/>
</dbReference>
<dbReference type="STRING" id="280871.TL10_07380"/>
<sequence>MTATVDLFASFVHLYDDGRVAPAERRFGSGEPGWHVMTFHAETDAEVHADYWEIHTEADELVVCLSGELRLYLRTAVGDDPGVALTTGHATVVPRGTWHRITLTRPSDIMSITFPRGSRLEQRD</sequence>
<keyword evidence="2" id="KW-1185">Reference proteome</keyword>
<name>A0A0D1L9C3_9MYCO</name>
<organism evidence="1 2">
    <name type="scientific">Mycolicibacterium llatzerense</name>
    <dbReference type="NCBI Taxonomy" id="280871"/>
    <lineage>
        <taxon>Bacteria</taxon>
        <taxon>Bacillati</taxon>
        <taxon>Actinomycetota</taxon>
        <taxon>Actinomycetes</taxon>
        <taxon>Mycobacteriales</taxon>
        <taxon>Mycobacteriaceae</taxon>
        <taxon>Mycolicibacterium</taxon>
    </lineage>
</organism>
<evidence type="ECO:0000313" key="1">
    <source>
        <dbReference type="EMBL" id="KIU17460.1"/>
    </source>
</evidence>
<accession>A0A0D1L9C3</accession>
<dbReference type="Gene3D" id="2.60.120.10">
    <property type="entry name" value="Jelly Rolls"/>
    <property type="match status" value="1"/>
</dbReference>
<reference evidence="1 2" key="1">
    <citation type="submission" date="2015-01" db="EMBL/GenBank/DDBJ databases">
        <title>Genome sequence of Mycobacterium llatzerense and Mycobacterium immunogenum recovered from brain abscess.</title>
        <authorList>
            <person name="Greninger A.L."/>
            <person name="Langelier C."/>
            <person name="Cunningham G."/>
            <person name="Chiu C.Y."/>
            <person name="Miller S."/>
        </authorList>
    </citation>
    <scope>NUCLEOTIDE SEQUENCE [LARGE SCALE GENOMIC DNA]</scope>
    <source>
        <strain evidence="1 2">CLUC14</strain>
    </source>
</reference>
<dbReference type="PATRIC" id="fig|280871.6.peg.1527"/>
<proteinExistence type="predicted"/>
<evidence type="ECO:0000313" key="2">
    <source>
        <dbReference type="Proteomes" id="UP000032221"/>
    </source>
</evidence>
<dbReference type="InterPro" id="IPR014710">
    <property type="entry name" value="RmlC-like_jellyroll"/>
</dbReference>
<gene>
    <name evidence="1" type="ORF">TL10_07380</name>
</gene>
<dbReference type="AlphaFoldDB" id="A0A0D1L9C3"/>
<dbReference type="SUPFAM" id="SSF51182">
    <property type="entry name" value="RmlC-like cupins"/>
    <property type="match status" value="1"/>
</dbReference>
<protein>
    <submittedName>
        <fullName evidence="1">Cupin</fullName>
    </submittedName>
</protein>
<comment type="caution">
    <text evidence="1">The sequence shown here is derived from an EMBL/GenBank/DDBJ whole genome shotgun (WGS) entry which is preliminary data.</text>
</comment>
<dbReference type="OrthoDB" id="512358at2"/>
<dbReference type="Proteomes" id="UP000032221">
    <property type="component" value="Unassembled WGS sequence"/>
</dbReference>
<dbReference type="EMBL" id="JXST01000008">
    <property type="protein sequence ID" value="KIU17460.1"/>
    <property type="molecule type" value="Genomic_DNA"/>
</dbReference>
<dbReference type="RefSeq" id="WP_043985152.1">
    <property type="nucleotide sequence ID" value="NZ_JXST01000008.1"/>
</dbReference>